<dbReference type="AlphaFoldDB" id="A0A1V9YZN5"/>
<comment type="caution">
    <text evidence="2">The sequence shown here is derived from an EMBL/GenBank/DDBJ whole genome shotgun (WGS) entry which is preliminary data.</text>
</comment>
<feature type="transmembrane region" description="Helical" evidence="1">
    <location>
        <begin position="128"/>
        <end position="145"/>
    </location>
</feature>
<dbReference type="Proteomes" id="UP000243579">
    <property type="component" value="Unassembled WGS sequence"/>
</dbReference>
<proteinExistence type="predicted"/>
<keyword evidence="3" id="KW-1185">Reference proteome</keyword>
<accession>A0A1V9YZN5</accession>
<gene>
    <name evidence="2" type="ORF">ACHHYP_04862</name>
</gene>
<feature type="transmembrane region" description="Helical" evidence="1">
    <location>
        <begin position="80"/>
        <end position="101"/>
    </location>
</feature>
<evidence type="ECO:0000256" key="1">
    <source>
        <dbReference type="SAM" id="Phobius"/>
    </source>
</evidence>
<keyword evidence="1" id="KW-1133">Transmembrane helix</keyword>
<keyword evidence="1" id="KW-0472">Membrane</keyword>
<name>A0A1V9YZN5_ACHHY</name>
<dbReference type="OrthoDB" id="74749at2759"/>
<organism evidence="2 3">
    <name type="scientific">Achlya hypogyna</name>
    <name type="common">Oomycete</name>
    <name type="synonym">Protoachlya hypogyna</name>
    <dbReference type="NCBI Taxonomy" id="1202772"/>
    <lineage>
        <taxon>Eukaryota</taxon>
        <taxon>Sar</taxon>
        <taxon>Stramenopiles</taxon>
        <taxon>Oomycota</taxon>
        <taxon>Saprolegniomycetes</taxon>
        <taxon>Saprolegniales</taxon>
        <taxon>Achlyaceae</taxon>
        <taxon>Achlya</taxon>
    </lineage>
</organism>
<sequence>MVFRAAAPPLDEELQEKLALPGFDVASHELIEQRLENLKRKPTVVQWLDSYVRAVEAEADEDDDDWQPRRRPGSSDATGFLGHLFWALIAVACSPIILLLCSPFQRFHGPGTWPLDCQSPLGFVRRGFMNLVTLGLILLFAFVNLTQEMPTWAYPEQSLELAQASALVLREKVITCAACVRVHDNVVDVTQQILSTIMAADHDGLTTLKPPIEMDANCTEPALQLAGFGLLALLLIYFYSRATRFALGLLLLARVVTTSQWFHDIRSLQPQITGIDPSFALVDEEIVISMRGVDLANGGTVAWIPYWCSSSTFASPTAFGGDCAKQYSSTFTHGVVLTTFTTVETYIPCYKPPNDPTTAYEYRCFAGVRLRVKEANHIPGLVSSR</sequence>
<evidence type="ECO:0000313" key="2">
    <source>
        <dbReference type="EMBL" id="OQR91226.1"/>
    </source>
</evidence>
<keyword evidence="1" id="KW-0812">Transmembrane</keyword>
<evidence type="ECO:0000313" key="3">
    <source>
        <dbReference type="Proteomes" id="UP000243579"/>
    </source>
</evidence>
<feature type="transmembrane region" description="Helical" evidence="1">
    <location>
        <begin position="221"/>
        <end position="238"/>
    </location>
</feature>
<protein>
    <submittedName>
        <fullName evidence="2">Uncharacterized protein</fullName>
    </submittedName>
</protein>
<dbReference type="EMBL" id="JNBR01000548">
    <property type="protein sequence ID" value="OQR91226.1"/>
    <property type="molecule type" value="Genomic_DNA"/>
</dbReference>
<reference evidence="2 3" key="1">
    <citation type="journal article" date="2014" name="Genome Biol. Evol.">
        <title>The secreted proteins of Achlya hypogyna and Thraustotheca clavata identify the ancestral oomycete secretome and reveal gene acquisitions by horizontal gene transfer.</title>
        <authorList>
            <person name="Misner I."/>
            <person name="Blouin N."/>
            <person name="Leonard G."/>
            <person name="Richards T.A."/>
            <person name="Lane C.E."/>
        </authorList>
    </citation>
    <scope>NUCLEOTIDE SEQUENCE [LARGE SCALE GENOMIC DNA]</scope>
    <source>
        <strain evidence="2 3">ATCC 48635</strain>
    </source>
</reference>